<comment type="function">
    <text evidence="4">Associates with the EF-Tu.GDP complex and induces the exchange of GDP to GTP. It remains bound to the aminoacyl-tRNA.EF-Tu.GTP complex up to the GTP hydrolysis stage on the ribosome.</text>
</comment>
<organism evidence="6 7">
    <name type="scientific">Rozella allomycis (strain CSF55)</name>
    <dbReference type="NCBI Taxonomy" id="988480"/>
    <lineage>
        <taxon>Eukaryota</taxon>
        <taxon>Fungi</taxon>
        <taxon>Fungi incertae sedis</taxon>
        <taxon>Cryptomycota</taxon>
        <taxon>Cryptomycota incertae sedis</taxon>
        <taxon>Rozella</taxon>
    </lineage>
</organism>
<evidence type="ECO:0000313" key="6">
    <source>
        <dbReference type="EMBL" id="EPZ34303.1"/>
    </source>
</evidence>
<dbReference type="InterPro" id="IPR014039">
    <property type="entry name" value="Transl_elong_EFTs/EF1B_dimer"/>
</dbReference>
<dbReference type="GO" id="GO:0070125">
    <property type="term" value="P:mitochondrial translational elongation"/>
    <property type="evidence" value="ECO:0007669"/>
    <property type="project" value="TreeGrafter"/>
</dbReference>
<comment type="subcellular location">
    <subcellularLocation>
        <location evidence="4">Mitochondrion</location>
    </subcellularLocation>
</comment>
<keyword evidence="7" id="KW-1185">Reference proteome</keyword>
<evidence type="ECO:0000313" key="7">
    <source>
        <dbReference type="Proteomes" id="UP000030755"/>
    </source>
</evidence>
<dbReference type="OMA" id="QEYMLDD"/>
<feature type="domain" description="Translation elongation factor EFTs/EF1B dimerisation" evidence="5">
    <location>
        <begin position="114"/>
        <end position="252"/>
    </location>
</feature>
<evidence type="ECO:0000256" key="3">
    <source>
        <dbReference type="ARBA" id="ARBA00022917"/>
    </source>
</evidence>
<dbReference type="Proteomes" id="UP000030755">
    <property type="component" value="Unassembled WGS sequence"/>
</dbReference>
<dbReference type="STRING" id="988480.A0A075AVL3"/>
<evidence type="ECO:0000256" key="1">
    <source>
        <dbReference type="ARBA" id="ARBA00005532"/>
    </source>
</evidence>
<dbReference type="AlphaFoldDB" id="A0A075AVL3"/>
<keyword evidence="2 4" id="KW-0251">Elongation factor</keyword>
<gene>
    <name evidence="4" type="primary">TSF1</name>
    <name evidence="6" type="ORF">O9G_005159</name>
</gene>
<dbReference type="GO" id="GO:0005739">
    <property type="term" value="C:mitochondrion"/>
    <property type="evidence" value="ECO:0007669"/>
    <property type="project" value="UniProtKB-SubCell"/>
</dbReference>
<dbReference type="SUPFAM" id="SSF54713">
    <property type="entry name" value="Elongation factor Ts (EF-Ts), dimerisation domain"/>
    <property type="match status" value="2"/>
</dbReference>
<protein>
    <recommendedName>
        <fullName evidence="4">Elongation factor Ts, mitochondrial</fullName>
        <shortName evidence="4">EF-Ts</shortName>
        <shortName evidence="4">EF-TsMt</shortName>
    </recommendedName>
</protein>
<keyword evidence="3 4" id="KW-0648">Protein biosynthesis</keyword>
<dbReference type="OrthoDB" id="277235at2759"/>
<dbReference type="InterPro" id="IPR001816">
    <property type="entry name" value="Transl_elong_EFTs/EF1B"/>
</dbReference>
<keyword evidence="4" id="KW-0496">Mitochondrion</keyword>
<dbReference type="Pfam" id="PF00889">
    <property type="entry name" value="EF_TS"/>
    <property type="match status" value="1"/>
</dbReference>
<dbReference type="Gene3D" id="1.10.8.10">
    <property type="entry name" value="DNA helicase RuvA subunit, C-terminal domain"/>
    <property type="match status" value="1"/>
</dbReference>
<evidence type="ECO:0000259" key="5">
    <source>
        <dbReference type="Pfam" id="PF00889"/>
    </source>
</evidence>
<accession>A0A075AVL3</accession>
<dbReference type="HOGENOM" id="CLU_047155_4_1_1"/>
<dbReference type="SUPFAM" id="SSF46934">
    <property type="entry name" value="UBA-like"/>
    <property type="match status" value="1"/>
</dbReference>
<reference evidence="6 7" key="1">
    <citation type="journal article" date="2013" name="Curr. Biol.">
        <title>Shared signatures of parasitism and phylogenomics unite Cryptomycota and microsporidia.</title>
        <authorList>
            <person name="James T.Y."/>
            <person name="Pelin A."/>
            <person name="Bonen L."/>
            <person name="Ahrendt S."/>
            <person name="Sain D."/>
            <person name="Corradi N."/>
            <person name="Stajich J.E."/>
        </authorList>
    </citation>
    <scope>NUCLEOTIDE SEQUENCE [LARGE SCALE GENOMIC DNA]</scope>
    <source>
        <strain evidence="6 7">CSF55</strain>
    </source>
</reference>
<evidence type="ECO:0000256" key="2">
    <source>
        <dbReference type="ARBA" id="ARBA00022768"/>
    </source>
</evidence>
<dbReference type="GO" id="GO:0003746">
    <property type="term" value="F:translation elongation factor activity"/>
    <property type="evidence" value="ECO:0007669"/>
    <property type="project" value="UniProtKB-UniRule"/>
</dbReference>
<name>A0A075AVL3_ROZAC</name>
<proteinExistence type="inferred from homology"/>
<comment type="similarity">
    <text evidence="1 4">Belongs to the EF-Ts family.</text>
</comment>
<dbReference type="InterPro" id="IPR009060">
    <property type="entry name" value="UBA-like_sf"/>
</dbReference>
<dbReference type="PANTHER" id="PTHR11741">
    <property type="entry name" value="ELONGATION FACTOR TS"/>
    <property type="match status" value="1"/>
</dbReference>
<dbReference type="HAMAP" id="MF_00050">
    <property type="entry name" value="EF_Ts"/>
    <property type="match status" value="1"/>
</dbReference>
<dbReference type="EMBL" id="KE560964">
    <property type="protein sequence ID" value="EPZ34303.1"/>
    <property type="molecule type" value="Genomic_DNA"/>
</dbReference>
<dbReference type="PANTHER" id="PTHR11741:SF0">
    <property type="entry name" value="ELONGATION FACTOR TS, MITOCHONDRIAL"/>
    <property type="match status" value="1"/>
</dbReference>
<evidence type="ECO:0000256" key="4">
    <source>
        <dbReference type="HAMAP-Rule" id="MF_03135"/>
    </source>
</evidence>
<dbReference type="InterPro" id="IPR036402">
    <property type="entry name" value="EF-Ts_dimer_sf"/>
</dbReference>
<dbReference type="Gene3D" id="3.30.479.20">
    <property type="entry name" value="Elongation factor Ts, dimerisation domain"/>
    <property type="match status" value="2"/>
</dbReference>
<sequence length="301" mass="33686">MAVGTFLEQPLSSMFAKDTFPCLNYKGRFGFLRAYSSLDSSTITNISKLRRQTSMPLKVCKEALTLNKNIYKDALEWLNCNAKTLGYEKLNAVSGRRTLQGLVSLSRDDRYLSIVEVRCESDFVSNNKEFIHLTESIGKALMTKANKEDKFKLKEWHPDEVLDIKLMNGNSIKSTIAESVGKLGENISLNRLYSIVTPPEWIVGTYIHNLKGVSTGTSCGWVGIKGNRSVGAVEFANRLATHVVGFKPISIVRANKYENPQTILYEQSYLFDQSISVKEAIDSTPMISSVVDFGHYKLGDK</sequence>